<dbReference type="AlphaFoldDB" id="A0A8C4TCE3"/>
<reference evidence="1" key="2">
    <citation type="submission" date="2025-08" db="UniProtKB">
        <authorList>
            <consortium name="Ensembl"/>
        </authorList>
    </citation>
    <scope>IDENTIFICATION</scope>
</reference>
<name>A0A8C4TCE3_ERPCA</name>
<evidence type="ECO:0008006" key="3">
    <source>
        <dbReference type="Google" id="ProtNLM"/>
    </source>
</evidence>
<proteinExistence type="predicted"/>
<sequence>MEGIPNSQLNDDGFNHSIFKEKYCVSSSVSTSHIQVACSSCYCAFPLHGNLLCILKAIDLSPQPLLLKGHHQHITAIAFGNLQTPMTVCSASEDYVIIWDIERCHMQALNGVLPRGIVIGTRLGHIQHLSFCPGDQVVAACA</sequence>
<accession>A0A8C4TCE3</accession>
<dbReference type="PANTHER" id="PTHR44525">
    <property type="entry name" value="WD REPEAT-CONTAINING PROTEIN 27"/>
    <property type="match status" value="1"/>
</dbReference>
<reference evidence="1" key="3">
    <citation type="submission" date="2025-09" db="UniProtKB">
        <authorList>
            <consortium name="Ensembl"/>
        </authorList>
    </citation>
    <scope>IDENTIFICATION</scope>
</reference>
<organism evidence="1 2">
    <name type="scientific">Erpetoichthys calabaricus</name>
    <name type="common">Rope fish</name>
    <name type="synonym">Calamoichthys calabaricus</name>
    <dbReference type="NCBI Taxonomy" id="27687"/>
    <lineage>
        <taxon>Eukaryota</taxon>
        <taxon>Metazoa</taxon>
        <taxon>Chordata</taxon>
        <taxon>Craniata</taxon>
        <taxon>Vertebrata</taxon>
        <taxon>Euteleostomi</taxon>
        <taxon>Actinopterygii</taxon>
        <taxon>Polypteriformes</taxon>
        <taxon>Polypteridae</taxon>
        <taxon>Erpetoichthys</taxon>
    </lineage>
</organism>
<evidence type="ECO:0000313" key="2">
    <source>
        <dbReference type="Proteomes" id="UP000694620"/>
    </source>
</evidence>
<dbReference type="Proteomes" id="UP000694620">
    <property type="component" value="Chromosome 15"/>
</dbReference>
<protein>
    <recommendedName>
        <fullName evidence="3">WD repeat domain 27</fullName>
    </recommendedName>
</protein>
<dbReference type="Gene3D" id="2.130.10.10">
    <property type="entry name" value="YVTN repeat-like/Quinoprotein amine dehydrogenase"/>
    <property type="match status" value="1"/>
</dbReference>
<reference evidence="1" key="1">
    <citation type="submission" date="2021-06" db="EMBL/GenBank/DDBJ databases">
        <authorList>
            <consortium name="Wellcome Sanger Institute Data Sharing"/>
        </authorList>
    </citation>
    <scope>NUCLEOTIDE SEQUENCE [LARGE SCALE GENOMIC DNA]</scope>
</reference>
<keyword evidence="2" id="KW-1185">Reference proteome</keyword>
<dbReference type="SUPFAM" id="SSF50978">
    <property type="entry name" value="WD40 repeat-like"/>
    <property type="match status" value="1"/>
</dbReference>
<dbReference type="Ensembl" id="ENSECRT00000030233.1">
    <property type="protein sequence ID" value="ENSECRP00000029604.1"/>
    <property type="gene ID" value="ENSECRG00000020082.1"/>
</dbReference>
<dbReference type="InterPro" id="IPR036322">
    <property type="entry name" value="WD40_repeat_dom_sf"/>
</dbReference>
<dbReference type="GeneTree" id="ENSGT00390000012017"/>
<dbReference type="PANTHER" id="PTHR44525:SF1">
    <property type="entry name" value="WD REPEAT-CONTAINING PROTEIN 27"/>
    <property type="match status" value="1"/>
</dbReference>
<dbReference type="InterPro" id="IPR042411">
    <property type="entry name" value="WDR27"/>
</dbReference>
<dbReference type="InterPro" id="IPR015943">
    <property type="entry name" value="WD40/YVTN_repeat-like_dom_sf"/>
</dbReference>
<evidence type="ECO:0000313" key="1">
    <source>
        <dbReference type="Ensembl" id="ENSECRP00000029604.1"/>
    </source>
</evidence>